<dbReference type="AlphaFoldDB" id="A0AAE3DA58"/>
<sequence length="708" mass="81432">MQEQFGHVTVTYDEETALLQQPRPEDLLVEQLLEEGFDCKRAQAPSFPVLYHLSHLRGNLTEWLPVKMTDTVLEFGADSGQLTGGLAKKAEKVICLEESVSRCRLLAKRWQTVDNISVFGGSVWTTLETLPRFDWIVAPGVLTETHRYFTGEYPEQQALNILKQHLKPDGHLVLAADNRFGLKYWAGAKEPHTGQYFDSLEGKATSFSKRELETILTDSGLTDYQFYYPYPERWFPMSIYSDQWLPKKGELNQNLRNFEGERMVLFDEEQVYDELIKDGRFPEFSNTYLMIAGPERKDCPVYVKYSNDRAERFMIRTDILGDAAHRQVRKVPVSAEAVSHVKELKHWEEVLDVQYREAGLRANRCELKDGAAYFEFLHGRTFEELLDEKRQEKDYAGLAAELQRYRKLLTAALAKEIKPFAKSQEFIEMFGNPDFTKAYSGASINNLDWIFGNLMETKDGTQIIDYEWTFPVQVPVEYLIWRAVSLYLNSREDVKHLGLIAQMGISEAEEAVFTEMEHHFQLWLLDGTVTIGAQYLHTAGRTITREELLRQVKKNRIQIYPDCGSGFSEDTSYWVETEADKEGNVRLELLLPADIRGLRLDPAETPCLVKIKRILGELGGSYNPGWSHNGRELEQQGILYTTTDPQIVISGLVEGTGRLYVELTIQELYPDTAYACMHLLNRVRAAERLTNSMPFKFLKKLKNILKSR</sequence>
<dbReference type="Gene3D" id="3.40.50.150">
    <property type="entry name" value="Vaccinia Virus protein VP39"/>
    <property type="match status" value="1"/>
</dbReference>
<dbReference type="RefSeq" id="WP_308458321.1">
    <property type="nucleotide sequence ID" value="NZ_JAJEPS010000001.1"/>
</dbReference>
<evidence type="ECO:0008006" key="3">
    <source>
        <dbReference type="Google" id="ProtNLM"/>
    </source>
</evidence>
<gene>
    <name evidence="1" type="ORF">LKD36_01045</name>
</gene>
<organism evidence="1 2">
    <name type="scientific">Hominiventricola filiformis</name>
    <dbReference type="NCBI Taxonomy" id="2885352"/>
    <lineage>
        <taxon>Bacteria</taxon>
        <taxon>Bacillati</taxon>
        <taxon>Bacillota</taxon>
        <taxon>Clostridia</taxon>
        <taxon>Lachnospirales</taxon>
        <taxon>Lachnospiraceae</taxon>
        <taxon>Hominiventricola</taxon>
    </lineage>
</organism>
<reference evidence="1 2" key="1">
    <citation type="submission" date="2021-10" db="EMBL/GenBank/DDBJ databases">
        <title>Anaerobic single-cell dispensing facilitates the cultivation of human gut bacteria.</title>
        <authorList>
            <person name="Afrizal A."/>
        </authorList>
    </citation>
    <scope>NUCLEOTIDE SEQUENCE [LARGE SCALE GENOMIC DNA]</scope>
    <source>
        <strain evidence="1 2">CLA-AA-H276</strain>
    </source>
</reference>
<proteinExistence type="predicted"/>
<dbReference type="InterPro" id="IPR029063">
    <property type="entry name" value="SAM-dependent_MTases_sf"/>
</dbReference>
<keyword evidence="2" id="KW-1185">Reference proteome</keyword>
<evidence type="ECO:0000313" key="1">
    <source>
        <dbReference type="EMBL" id="MCC2124760.1"/>
    </source>
</evidence>
<name>A0AAE3DA58_9FIRM</name>
<accession>A0AAE3DA58</accession>
<dbReference type="Proteomes" id="UP001198220">
    <property type="component" value="Unassembled WGS sequence"/>
</dbReference>
<dbReference type="CDD" id="cd02440">
    <property type="entry name" value="AdoMet_MTases"/>
    <property type="match status" value="1"/>
</dbReference>
<dbReference type="EMBL" id="JAJEPS010000001">
    <property type="protein sequence ID" value="MCC2124760.1"/>
    <property type="molecule type" value="Genomic_DNA"/>
</dbReference>
<protein>
    <recommendedName>
        <fullName evidence="3">Class I SAM-dependent methyltransferase</fullName>
    </recommendedName>
</protein>
<comment type="caution">
    <text evidence="1">The sequence shown here is derived from an EMBL/GenBank/DDBJ whole genome shotgun (WGS) entry which is preliminary data.</text>
</comment>
<evidence type="ECO:0000313" key="2">
    <source>
        <dbReference type="Proteomes" id="UP001198220"/>
    </source>
</evidence>
<dbReference type="SUPFAM" id="SSF53335">
    <property type="entry name" value="S-adenosyl-L-methionine-dependent methyltransferases"/>
    <property type="match status" value="1"/>
</dbReference>